<organism evidence="2 3">
    <name type="scientific">Helianthus annuus</name>
    <name type="common">Common sunflower</name>
    <dbReference type="NCBI Taxonomy" id="4232"/>
    <lineage>
        <taxon>Eukaryota</taxon>
        <taxon>Viridiplantae</taxon>
        <taxon>Streptophyta</taxon>
        <taxon>Embryophyta</taxon>
        <taxon>Tracheophyta</taxon>
        <taxon>Spermatophyta</taxon>
        <taxon>Magnoliopsida</taxon>
        <taxon>eudicotyledons</taxon>
        <taxon>Gunneridae</taxon>
        <taxon>Pentapetalae</taxon>
        <taxon>asterids</taxon>
        <taxon>campanulids</taxon>
        <taxon>Asterales</taxon>
        <taxon>Asteraceae</taxon>
        <taxon>Asteroideae</taxon>
        <taxon>Heliantheae alliance</taxon>
        <taxon>Heliantheae</taxon>
        <taxon>Helianthus</taxon>
    </lineage>
</organism>
<dbReference type="AlphaFoldDB" id="A0A9K3I4G2"/>
<dbReference type="EMBL" id="MNCJ02000324">
    <property type="protein sequence ID" value="KAF5790278.1"/>
    <property type="molecule type" value="Genomic_DNA"/>
</dbReference>
<protein>
    <submittedName>
        <fullName evidence="2">Uncharacterized protein</fullName>
    </submittedName>
</protein>
<feature type="compositionally biased region" description="Basic residues" evidence="1">
    <location>
        <begin position="81"/>
        <end position="90"/>
    </location>
</feature>
<gene>
    <name evidence="2" type="ORF">HanXRQr2_Chr09g0381341</name>
</gene>
<evidence type="ECO:0000313" key="2">
    <source>
        <dbReference type="EMBL" id="KAF5790278.1"/>
    </source>
</evidence>
<keyword evidence="3" id="KW-1185">Reference proteome</keyword>
<accession>A0A9K3I4G2</accession>
<dbReference type="Gramene" id="mRNA:HanXRQr2_Chr09g0381341">
    <property type="protein sequence ID" value="CDS:HanXRQr2_Chr09g0381341.1"/>
    <property type="gene ID" value="HanXRQr2_Chr09g0381341"/>
</dbReference>
<feature type="region of interest" description="Disordered" evidence="1">
    <location>
        <begin position="45"/>
        <end position="105"/>
    </location>
</feature>
<proteinExistence type="predicted"/>
<evidence type="ECO:0000256" key="1">
    <source>
        <dbReference type="SAM" id="MobiDB-lite"/>
    </source>
</evidence>
<sequence>MERLTYPYVNQVSTCFGKPLTVLQELKPEGLNEKVCAEVLGSLSRKRSYSGDSDDTLSGGPVASKDASLEASAVGGDGGLKAKKSKKAKKVKSDGSGVSKPSADA</sequence>
<reference evidence="2" key="2">
    <citation type="submission" date="2020-06" db="EMBL/GenBank/DDBJ databases">
        <title>Helianthus annuus Genome sequencing and assembly Release 2.</title>
        <authorList>
            <person name="Gouzy J."/>
            <person name="Langlade N."/>
            <person name="Munos S."/>
        </authorList>
    </citation>
    <scope>NUCLEOTIDE SEQUENCE</scope>
    <source>
        <tissue evidence="2">Leaves</tissue>
    </source>
</reference>
<name>A0A9K3I4G2_HELAN</name>
<dbReference type="Proteomes" id="UP000215914">
    <property type="component" value="Unassembled WGS sequence"/>
</dbReference>
<reference evidence="2" key="1">
    <citation type="journal article" date="2017" name="Nature">
        <title>The sunflower genome provides insights into oil metabolism, flowering and Asterid evolution.</title>
        <authorList>
            <person name="Badouin H."/>
            <person name="Gouzy J."/>
            <person name="Grassa C.J."/>
            <person name="Murat F."/>
            <person name="Staton S.E."/>
            <person name="Cottret L."/>
            <person name="Lelandais-Briere C."/>
            <person name="Owens G.L."/>
            <person name="Carrere S."/>
            <person name="Mayjonade B."/>
            <person name="Legrand L."/>
            <person name="Gill N."/>
            <person name="Kane N.C."/>
            <person name="Bowers J.E."/>
            <person name="Hubner S."/>
            <person name="Bellec A."/>
            <person name="Berard A."/>
            <person name="Berges H."/>
            <person name="Blanchet N."/>
            <person name="Boniface M.C."/>
            <person name="Brunel D."/>
            <person name="Catrice O."/>
            <person name="Chaidir N."/>
            <person name="Claudel C."/>
            <person name="Donnadieu C."/>
            <person name="Faraut T."/>
            <person name="Fievet G."/>
            <person name="Helmstetter N."/>
            <person name="King M."/>
            <person name="Knapp S.J."/>
            <person name="Lai Z."/>
            <person name="Le Paslier M.C."/>
            <person name="Lippi Y."/>
            <person name="Lorenzon L."/>
            <person name="Mandel J.R."/>
            <person name="Marage G."/>
            <person name="Marchand G."/>
            <person name="Marquand E."/>
            <person name="Bret-Mestries E."/>
            <person name="Morien E."/>
            <person name="Nambeesan S."/>
            <person name="Nguyen T."/>
            <person name="Pegot-Espagnet P."/>
            <person name="Pouilly N."/>
            <person name="Raftis F."/>
            <person name="Sallet E."/>
            <person name="Schiex T."/>
            <person name="Thomas J."/>
            <person name="Vandecasteele C."/>
            <person name="Vares D."/>
            <person name="Vear F."/>
            <person name="Vautrin S."/>
            <person name="Crespi M."/>
            <person name="Mangin B."/>
            <person name="Burke J.M."/>
            <person name="Salse J."/>
            <person name="Munos S."/>
            <person name="Vincourt P."/>
            <person name="Rieseberg L.H."/>
            <person name="Langlade N.B."/>
        </authorList>
    </citation>
    <scope>NUCLEOTIDE SEQUENCE</scope>
    <source>
        <tissue evidence="2">Leaves</tissue>
    </source>
</reference>
<feature type="compositionally biased region" description="Low complexity" evidence="1">
    <location>
        <begin position="94"/>
        <end position="105"/>
    </location>
</feature>
<evidence type="ECO:0000313" key="3">
    <source>
        <dbReference type="Proteomes" id="UP000215914"/>
    </source>
</evidence>
<comment type="caution">
    <text evidence="2">The sequence shown here is derived from an EMBL/GenBank/DDBJ whole genome shotgun (WGS) entry which is preliminary data.</text>
</comment>